<proteinExistence type="predicted"/>
<dbReference type="OrthoDB" id="4196148at2759"/>
<feature type="compositionally biased region" description="Polar residues" evidence="1">
    <location>
        <begin position="35"/>
        <end position="51"/>
    </location>
</feature>
<evidence type="ECO:0000313" key="3">
    <source>
        <dbReference type="Proteomes" id="UP000481861"/>
    </source>
</evidence>
<dbReference type="EMBL" id="JAADJZ010000023">
    <property type="protein sequence ID" value="KAF2867365.1"/>
    <property type="molecule type" value="Genomic_DNA"/>
</dbReference>
<reference evidence="2 3" key="1">
    <citation type="submission" date="2020-01" db="EMBL/GenBank/DDBJ databases">
        <authorList>
            <consortium name="DOE Joint Genome Institute"/>
            <person name="Haridas S."/>
            <person name="Albert R."/>
            <person name="Binder M."/>
            <person name="Bloem J."/>
            <person name="Labutti K."/>
            <person name="Salamov A."/>
            <person name="Andreopoulos B."/>
            <person name="Baker S.E."/>
            <person name="Barry K."/>
            <person name="Bills G."/>
            <person name="Bluhm B.H."/>
            <person name="Cannon C."/>
            <person name="Castanera R."/>
            <person name="Culley D.E."/>
            <person name="Daum C."/>
            <person name="Ezra D."/>
            <person name="Gonzalez J.B."/>
            <person name="Henrissat B."/>
            <person name="Kuo A."/>
            <person name="Liang C."/>
            <person name="Lipzen A."/>
            <person name="Lutzoni F."/>
            <person name="Magnuson J."/>
            <person name="Mondo S."/>
            <person name="Nolan M."/>
            <person name="Ohm R."/>
            <person name="Pangilinan J."/>
            <person name="Park H.-J.H."/>
            <person name="Ramirez L."/>
            <person name="Alfaro M."/>
            <person name="Sun H."/>
            <person name="Tritt A."/>
            <person name="Yoshinaga Y."/>
            <person name="Zwiers L.-H.L."/>
            <person name="Turgeon B.G."/>
            <person name="Goodwin S.B."/>
            <person name="Spatafora J.W."/>
            <person name="Crous P.W."/>
            <person name="Grigoriev I.V."/>
        </authorList>
    </citation>
    <scope>NUCLEOTIDE SEQUENCE [LARGE SCALE GENOMIC DNA]</scope>
    <source>
        <strain evidence="2 3">CBS 611.86</strain>
    </source>
</reference>
<feature type="region of interest" description="Disordered" evidence="1">
    <location>
        <begin position="1"/>
        <end position="84"/>
    </location>
</feature>
<organism evidence="2 3">
    <name type="scientific">Massariosphaeria phaeospora</name>
    <dbReference type="NCBI Taxonomy" id="100035"/>
    <lineage>
        <taxon>Eukaryota</taxon>
        <taxon>Fungi</taxon>
        <taxon>Dikarya</taxon>
        <taxon>Ascomycota</taxon>
        <taxon>Pezizomycotina</taxon>
        <taxon>Dothideomycetes</taxon>
        <taxon>Pleosporomycetidae</taxon>
        <taxon>Pleosporales</taxon>
        <taxon>Pleosporales incertae sedis</taxon>
        <taxon>Massariosphaeria</taxon>
    </lineage>
</organism>
<dbReference type="Proteomes" id="UP000481861">
    <property type="component" value="Unassembled WGS sequence"/>
</dbReference>
<comment type="caution">
    <text evidence="2">The sequence shown here is derived from an EMBL/GenBank/DDBJ whole genome shotgun (WGS) entry which is preliminary data.</text>
</comment>
<sequence length="311" mass="34503">MLTPFEKDSKSSPQPPPQPSQQSNATLEPIPSYAEATSAQTANLQAQSSSLLDPIPSYAETSTPQNTNPHTEPSPLVPEDEPPTYAVLDENQTTFMILGTFIHTPAGPVYQISSPLDQRGPFFRLRRLSAKEVAQVGTTPLSFDRSAVLYETNNYPLLDNEYHLMGKRRHCFPGVVELKFGMSKWHVRHVPTPGAKAQEIITCKKTGALFGVKVDRRKGEVEGFEWKDMQGKVLATEALRVVEEGQVIPTVELSRDLNQKWRELLISLWATRLWVAYGAKKTAAAGESSGYRLLKGLPTGVSKRVFMLNLV</sequence>
<dbReference type="AlphaFoldDB" id="A0A7C8MHN4"/>
<accession>A0A7C8MHN4</accession>
<feature type="compositionally biased region" description="Basic and acidic residues" evidence="1">
    <location>
        <begin position="1"/>
        <end position="10"/>
    </location>
</feature>
<evidence type="ECO:0000256" key="1">
    <source>
        <dbReference type="SAM" id="MobiDB-lite"/>
    </source>
</evidence>
<protein>
    <submittedName>
        <fullName evidence="2">Uncharacterized protein</fullName>
    </submittedName>
</protein>
<feature type="compositionally biased region" description="Polar residues" evidence="1">
    <location>
        <begin position="59"/>
        <end position="71"/>
    </location>
</feature>
<name>A0A7C8MHN4_9PLEO</name>
<evidence type="ECO:0000313" key="2">
    <source>
        <dbReference type="EMBL" id="KAF2867365.1"/>
    </source>
</evidence>
<keyword evidence="3" id="KW-1185">Reference proteome</keyword>
<gene>
    <name evidence="2" type="ORF">BDV95DRAFT_502717</name>
</gene>